<organism evidence="2 3">
    <name type="scientific">Moraxella pluranimalium</name>
    <dbReference type="NCBI Taxonomy" id="470453"/>
    <lineage>
        <taxon>Bacteria</taxon>
        <taxon>Pseudomonadati</taxon>
        <taxon>Pseudomonadota</taxon>
        <taxon>Gammaproteobacteria</taxon>
        <taxon>Moraxellales</taxon>
        <taxon>Moraxellaceae</taxon>
        <taxon>Moraxella</taxon>
    </lineage>
</organism>
<name>A0A1T0CIW7_9GAMM</name>
<reference evidence="2 3" key="1">
    <citation type="submission" date="2017-02" db="EMBL/GenBank/DDBJ databases">
        <title>Draft genome sequence of Moraxella pluranimalium CCUG 54913T type strain.</title>
        <authorList>
            <person name="Salva-Serra F."/>
            <person name="Engstrom-Jakobsson H."/>
            <person name="Thorell K."/>
            <person name="Jaen-Luchoro D."/>
            <person name="Gonzales-Siles L."/>
            <person name="Karlsson R."/>
            <person name="Yazdan S."/>
            <person name="Boulund F."/>
            <person name="Johnning A."/>
            <person name="Engstrand L."/>
            <person name="Kristiansson E."/>
            <person name="Moore E."/>
        </authorList>
    </citation>
    <scope>NUCLEOTIDE SEQUENCE [LARGE SCALE GENOMIC DNA]</scope>
    <source>
        <strain evidence="2 3">CCUG 54913</strain>
    </source>
</reference>
<feature type="chain" id="PRO_5012933327" evidence="1">
    <location>
        <begin position="22"/>
        <end position="144"/>
    </location>
</feature>
<comment type="caution">
    <text evidence="2">The sequence shown here is derived from an EMBL/GenBank/DDBJ whole genome shotgun (WGS) entry which is preliminary data.</text>
</comment>
<evidence type="ECO:0000256" key="1">
    <source>
        <dbReference type="SAM" id="SignalP"/>
    </source>
</evidence>
<dbReference type="RefSeq" id="WP_078254879.1">
    <property type="nucleotide sequence ID" value="NZ_MUYU01000029.1"/>
</dbReference>
<evidence type="ECO:0000313" key="2">
    <source>
        <dbReference type="EMBL" id="OOS22091.1"/>
    </source>
</evidence>
<gene>
    <name evidence="2" type="ORF">B0680_09635</name>
</gene>
<proteinExistence type="predicted"/>
<dbReference type="OrthoDB" id="6650377at2"/>
<feature type="signal peptide" evidence="1">
    <location>
        <begin position="1"/>
        <end position="21"/>
    </location>
</feature>
<protein>
    <submittedName>
        <fullName evidence="2">Uncharacterized protein</fullName>
    </submittedName>
</protein>
<dbReference type="STRING" id="470453.B0680_09635"/>
<sequence>MKVINVLTALALVCLPTLAVANNLPFVGKRDFDLTPATGNVPPGLFGGSGSHYRYIEINKNGRVKITGSGCAGVASCSTNTLYQGKYQSVMPIGYGEYVSVLNKNQIAYTDKYGNILNECTHFYSEEDYIEGQPCIGDLRKVRK</sequence>
<dbReference type="EMBL" id="MUYU01000029">
    <property type="protein sequence ID" value="OOS22091.1"/>
    <property type="molecule type" value="Genomic_DNA"/>
</dbReference>
<dbReference type="Proteomes" id="UP000189800">
    <property type="component" value="Unassembled WGS sequence"/>
</dbReference>
<accession>A0A1T0CIW7</accession>
<dbReference type="AlphaFoldDB" id="A0A1T0CIW7"/>
<keyword evidence="3" id="KW-1185">Reference proteome</keyword>
<keyword evidence="1" id="KW-0732">Signal</keyword>
<evidence type="ECO:0000313" key="3">
    <source>
        <dbReference type="Proteomes" id="UP000189800"/>
    </source>
</evidence>